<dbReference type="Gene3D" id="3.40.50.1000">
    <property type="entry name" value="HAD superfamily/HAD-like"/>
    <property type="match status" value="1"/>
</dbReference>
<evidence type="ECO:0000256" key="6">
    <source>
        <dbReference type="ARBA" id="ARBA00023277"/>
    </source>
</evidence>
<keyword evidence="10" id="KW-1185">Reference proteome</keyword>
<dbReference type="Gene3D" id="3.90.550.10">
    <property type="entry name" value="Spore Coat Polysaccharide Biosynthesis Protein SpsA, Chain A"/>
    <property type="match status" value="1"/>
</dbReference>
<evidence type="ECO:0000259" key="8">
    <source>
        <dbReference type="Pfam" id="PF00535"/>
    </source>
</evidence>
<evidence type="ECO:0000256" key="5">
    <source>
        <dbReference type="ARBA" id="ARBA00022801"/>
    </source>
</evidence>
<dbReference type="NCBIfam" id="TIGR01656">
    <property type="entry name" value="Histidinol-ppas"/>
    <property type="match status" value="1"/>
</dbReference>
<evidence type="ECO:0000256" key="4">
    <source>
        <dbReference type="ARBA" id="ARBA00022723"/>
    </source>
</evidence>
<evidence type="ECO:0000256" key="1">
    <source>
        <dbReference type="ARBA" id="ARBA00004496"/>
    </source>
</evidence>
<dbReference type="EMBL" id="BAAAYK010000038">
    <property type="protein sequence ID" value="GAA3358098.1"/>
    <property type="molecule type" value="Genomic_DNA"/>
</dbReference>
<dbReference type="RefSeq" id="WP_344927017.1">
    <property type="nucleotide sequence ID" value="NZ_BAAAYK010000038.1"/>
</dbReference>
<name>A0ABP6RQT4_9PSEU</name>
<feature type="domain" description="Glycosyltransferase 2-like" evidence="8">
    <location>
        <begin position="7"/>
        <end position="130"/>
    </location>
</feature>
<evidence type="ECO:0000256" key="2">
    <source>
        <dbReference type="ARBA" id="ARBA00005628"/>
    </source>
</evidence>
<keyword evidence="3" id="KW-0963">Cytoplasm</keyword>
<dbReference type="InterPro" id="IPR006543">
    <property type="entry name" value="Histidinol-phos"/>
</dbReference>
<dbReference type="SUPFAM" id="SSF53448">
    <property type="entry name" value="Nucleotide-diphospho-sugar transferases"/>
    <property type="match status" value="1"/>
</dbReference>
<proteinExistence type="inferred from homology"/>
<keyword evidence="4" id="KW-0479">Metal-binding</keyword>
<protein>
    <recommendedName>
        <fullName evidence="7">D,D-heptose 1,7-bisphosphate phosphatase</fullName>
    </recommendedName>
</protein>
<dbReference type="Proteomes" id="UP001500483">
    <property type="component" value="Unassembled WGS sequence"/>
</dbReference>
<dbReference type="Pfam" id="PF13242">
    <property type="entry name" value="Hydrolase_like"/>
    <property type="match status" value="1"/>
</dbReference>
<sequence>MSEAVYSVVVPTVGRPSLRTLLHALEAADGVPPREIVVVDDRANPAPPLAQGVGATPLRVVRTGGRGPAGARNAGWRATGTEWVVFLDDDVVPDEDWKRRLQHDLAALPPEVAASQARIEVPLPRDRRPTDWERNVAGLAGAWWITADMAYRRDALVRSGGFDEDFPRAYREDADLALRVRATGRRLVAGSRTTRHPVPPAGFTASVRAQRGNADDVLMRRKHGRGWRTRIGEGPGRLPAHLLTTGAAVLALLTAKHPLPSRTAAAVWALATAEFALRRILPGPRTAAEITRMVVTSALIPPVAVRHRVRGELARSRPRRSTPAAVLFDRDDTLIRDVPYNGEPALVEPVAGAEAALRRLRERGLRIGVISNQSGIARGLLDEAQVAAVNDAVERRLGPFGTWQVCPHDDAARCACRKPEPGMVEEAAAAIDVAPADCVVVGDTGADVEAALAAGARAILVPTARTLPAEIRSAHRRAEVAATLGEAVDRLLGAAR</sequence>
<keyword evidence="6" id="KW-0119">Carbohydrate metabolism</keyword>
<dbReference type="InterPro" id="IPR006549">
    <property type="entry name" value="HAD-SF_hydro_IIIA"/>
</dbReference>
<dbReference type="NCBIfam" id="TIGR01509">
    <property type="entry name" value="HAD-SF-IA-v3"/>
    <property type="match status" value="1"/>
</dbReference>
<dbReference type="PANTHER" id="PTHR42891:SF1">
    <property type="entry name" value="D-GLYCERO-BETA-D-MANNO-HEPTOSE-1,7-BISPHOSPHATE 7-PHOSPHATASE"/>
    <property type="match status" value="1"/>
</dbReference>
<comment type="similarity">
    <text evidence="2">Belongs to the GmhB family.</text>
</comment>
<organism evidence="9 10">
    <name type="scientific">Saccharopolyspora gregorii</name>
    <dbReference type="NCBI Taxonomy" id="33914"/>
    <lineage>
        <taxon>Bacteria</taxon>
        <taxon>Bacillati</taxon>
        <taxon>Actinomycetota</taxon>
        <taxon>Actinomycetes</taxon>
        <taxon>Pseudonocardiales</taxon>
        <taxon>Pseudonocardiaceae</taxon>
        <taxon>Saccharopolyspora</taxon>
    </lineage>
</organism>
<dbReference type="InterPro" id="IPR023214">
    <property type="entry name" value="HAD_sf"/>
</dbReference>
<dbReference type="PANTHER" id="PTHR42891">
    <property type="entry name" value="D-GLYCERO-BETA-D-MANNO-HEPTOSE-1,7-BISPHOSPHATE 7-PHOSPHATASE"/>
    <property type="match status" value="1"/>
</dbReference>
<gene>
    <name evidence="9" type="ORF">GCM10020366_28840</name>
</gene>
<dbReference type="InterPro" id="IPR001173">
    <property type="entry name" value="Glyco_trans_2-like"/>
</dbReference>
<comment type="caution">
    <text evidence="9">The sequence shown here is derived from an EMBL/GenBank/DDBJ whole genome shotgun (WGS) entry which is preliminary data.</text>
</comment>
<evidence type="ECO:0000256" key="7">
    <source>
        <dbReference type="ARBA" id="ARBA00031828"/>
    </source>
</evidence>
<evidence type="ECO:0000313" key="10">
    <source>
        <dbReference type="Proteomes" id="UP001500483"/>
    </source>
</evidence>
<accession>A0ABP6RQT4</accession>
<dbReference type="SUPFAM" id="SSF56784">
    <property type="entry name" value="HAD-like"/>
    <property type="match status" value="1"/>
</dbReference>
<comment type="subcellular location">
    <subcellularLocation>
        <location evidence="1">Cytoplasm</location>
    </subcellularLocation>
</comment>
<dbReference type="InterPro" id="IPR006439">
    <property type="entry name" value="HAD-SF_hydro_IA"/>
</dbReference>
<dbReference type="InterPro" id="IPR029044">
    <property type="entry name" value="Nucleotide-diphossugar_trans"/>
</dbReference>
<evidence type="ECO:0000256" key="3">
    <source>
        <dbReference type="ARBA" id="ARBA00022490"/>
    </source>
</evidence>
<reference evidence="10" key="1">
    <citation type="journal article" date="2019" name="Int. J. Syst. Evol. Microbiol.">
        <title>The Global Catalogue of Microorganisms (GCM) 10K type strain sequencing project: providing services to taxonomists for standard genome sequencing and annotation.</title>
        <authorList>
            <consortium name="The Broad Institute Genomics Platform"/>
            <consortium name="The Broad Institute Genome Sequencing Center for Infectious Disease"/>
            <person name="Wu L."/>
            <person name="Ma J."/>
        </authorList>
    </citation>
    <scope>NUCLEOTIDE SEQUENCE [LARGE SCALE GENOMIC DNA]</scope>
    <source>
        <strain evidence="10">JCM 9687</strain>
    </source>
</reference>
<dbReference type="NCBIfam" id="TIGR01662">
    <property type="entry name" value="HAD-SF-IIIA"/>
    <property type="match status" value="1"/>
</dbReference>
<evidence type="ECO:0000313" key="9">
    <source>
        <dbReference type="EMBL" id="GAA3358098.1"/>
    </source>
</evidence>
<dbReference type="InterPro" id="IPR004446">
    <property type="entry name" value="Heptose_bisP_phosphatase"/>
</dbReference>
<dbReference type="GO" id="GO:0016787">
    <property type="term" value="F:hydrolase activity"/>
    <property type="evidence" value="ECO:0007669"/>
    <property type="project" value="UniProtKB-KW"/>
</dbReference>
<dbReference type="Pfam" id="PF00535">
    <property type="entry name" value="Glycos_transf_2"/>
    <property type="match status" value="1"/>
</dbReference>
<dbReference type="InterPro" id="IPR036412">
    <property type="entry name" value="HAD-like_sf"/>
</dbReference>
<keyword evidence="5 9" id="KW-0378">Hydrolase</keyword>